<protein>
    <submittedName>
        <fullName evidence="2">WGR domain-containing protein</fullName>
    </submittedName>
</protein>
<reference evidence="2" key="2">
    <citation type="submission" date="2020-09" db="EMBL/GenBank/DDBJ databases">
        <authorList>
            <person name="Sun Q."/>
            <person name="Kim S."/>
        </authorList>
    </citation>
    <scope>NUCLEOTIDE SEQUENCE</scope>
    <source>
        <strain evidence="2">KCTC 42249</strain>
    </source>
</reference>
<organism evidence="2 3">
    <name type="scientific">Tianweitania populi</name>
    <dbReference type="NCBI Taxonomy" id="1607949"/>
    <lineage>
        <taxon>Bacteria</taxon>
        <taxon>Pseudomonadati</taxon>
        <taxon>Pseudomonadota</taxon>
        <taxon>Alphaproteobacteria</taxon>
        <taxon>Hyphomicrobiales</taxon>
        <taxon>Phyllobacteriaceae</taxon>
        <taxon>Tianweitania</taxon>
    </lineage>
</organism>
<dbReference type="SUPFAM" id="SSF142921">
    <property type="entry name" value="WGR domain-like"/>
    <property type="match status" value="1"/>
</dbReference>
<reference evidence="2" key="1">
    <citation type="journal article" date="2014" name="Int. J. Syst. Evol. Microbiol.">
        <title>Complete genome sequence of Corynebacterium casei LMG S-19264T (=DSM 44701T), isolated from a smear-ripened cheese.</title>
        <authorList>
            <consortium name="US DOE Joint Genome Institute (JGI-PGF)"/>
            <person name="Walter F."/>
            <person name="Albersmeier A."/>
            <person name="Kalinowski J."/>
            <person name="Ruckert C."/>
        </authorList>
    </citation>
    <scope>NUCLEOTIDE SEQUENCE</scope>
    <source>
        <strain evidence="2">KCTC 42249</strain>
    </source>
</reference>
<dbReference type="Proteomes" id="UP000630142">
    <property type="component" value="Unassembled WGS sequence"/>
</dbReference>
<comment type="caution">
    <text evidence="2">The sequence shown here is derived from an EMBL/GenBank/DDBJ whole genome shotgun (WGS) entry which is preliminary data.</text>
</comment>
<keyword evidence="3" id="KW-1185">Reference proteome</keyword>
<dbReference type="Gene3D" id="2.20.140.10">
    <property type="entry name" value="WGR domain"/>
    <property type="match status" value="1"/>
</dbReference>
<gene>
    <name evidence="2" type="ORF">GCM10016234_37750</name>
</gene>
<dbReference type="Pfam" id="PF05406">
    <property type="entry name" value="WGR"/>
    <property type="match status" value="1"/>
</dbReference>
<dbReference type="InterPro" id="IPR036930">
    <property type="entry name" value="WGR_dom_sf"/>
</dbReference>
<proteinExistence type="predicted"/>
<dbReference type="SMART" id="SM00773">
    <property type="entry name" value="WGR"/>
    <property type="match status" value="1"/>
</dbReference>
<dbReference type="InterPro" id="IPR008893">
    <property type="entry name" value="WGR_domain"/>
</dbReference>
<dbReference type="InterPro" id="IPR049809">
    <property type="entry name" value="YehF/YfeS-like_WGR"/>
</dbReference>
<dbReference type="CDD" id="cd07996">
    <property type="entry name" value="WGR_MMR_like"/>
    <property type="match status" value="1"/>
</dbReference>
<evidence type="ECO:0000313" key="3">
    <source>
        <dbReference type="Proteomes" id="UP000630142"/>
    </source>
</evidence>
<dbReference type="PROSITE" id="PS51977">
    <property type="entry name" value="WGR"/>
    <property type="match status" value="1"/>
</dbReference>
<name>A0A8J3DZ87_9HYPH</name>
<evidence type="ECO:0000259" key="1">
    <source>
        <dbReference type="PROSITE" id="PS51977"/>
    </source>
</evidence>
<accession>A0A8J3DZ87</accession>
<dbReference type="EMBL" id="BMZQ01000005">
    <property type="protein sequence ID" value="GHD22971.1"/>
    <property type="molecule type" value="Genomic_DNA"/>
</dbReference>
<evidence type="ECO:0000313" key="2">
    <source>
        <dbReference type="EMBL" id="GHD22971.1"/>
    </source>
</evidence>
<dbReference type="AlphaFoldDB" id="A0A8J3DZ87"/>
<feature type="domain" description="WGR" evidence="1">
    <location>
        <begin position="1"/>
        <end position="80"/>
    </location>
</feature>
<sequence length="80" mass="9304">MTDLDNQALHLNRVDPTRNMRRFYQLTIQPTLFGEVSLVRNWGRIGTCGQSMMQTFDNPQAARTVFAKLERVKRGRGYTK</sequence>
<dbReference type="RefSeq" id="WP_189507027.1">
    <property type="nucleotide sequence ID" value="NZ_BMZQ01000005.1"/>
</dbReference>